<dbReference type="Gene3D" id="3.40.50.1820">
    <property type="entry name" value="alpha/beta hydrolase"/>
    <property type="match status" value="1"/>
</dbReference>
<evidence type="ECO:0000313" key="2">
    <source>
        <dbReference type="EMBL" id="KAK7956538.1"/>
    </source>
</evidence>
<dbReference type="Pfam" id="PF00135">
    <property type="entry name" value="COesterase"/>
    <property type="match status" value="1"/>
</dbReference>
<protein>
    <recommendedName>
        <fullName evidence="1">Carboxylesterase type B domain-containing protein</fullName>
    </recommendedName>
</protein>
<sequence length="136" mass="14466">MEYTCPTSRVAQDAAFRLGLPVWWSWFNATFPNTALREGLGVYHSSESPVVFGSYPQVNATAEEARVSAVMQTAWADFAKDSFGVGLGWEPVGSGEAGGHPVAAFDVGAGLGVKGWTAINNGTLDSAYGIFKPIYK</sequence>
<dbReference type="RefSeq" id="XP_066701844.1">
    <property type="nucleotide sequence ID" value="XM_066841982.1"/>
</dbReference>
<dbReference type="InterPro" id="IPR002018">
    <property type="entry name" value="CarbesteraseB"/>
</dbReference>
<dbReference type="GeneID" id="92075044"/>
<evidence type="ECO:0000313" key="3">
    <source>
        <dbReference type="Proteomes" id="UP001391051"/>
    </source>
</evidence>
<dbReference type="EMBL" id="JAQQWE010000004">
    <property type="protein sequence ID" value="KAK7956538.1"/>
    <property type="molecule type" value="Genomic_DNA"/>
</dbReference>
<comment type="caution">
    <text evidence="2">The sequence shown here is derived from an EMBL/GenBank/DDBJ whole genome shotgun (WGS) entry which is preliminary data.</text>
</comment>
<evidence type="ECO:0000259" key="1">
    <source>
        <dbReference type="Pfam" id="PF00135"/>
    </source>
</evidence>
<dbReference type="Proteomes" id="UP001391051">
    <property type="component" value="Unassembled WGS sequence"/>
</dbReference>
<organism evidence="2 3">
    <name type="scientific">Apiospora aurea</name>
    <dbReference type="NCBI Taxonomy" id="335848"/>
    <lineage>
        <taxon>Eukaryota</taxon>
        <taxon>Fungi</taxon>
        <taxon>Dikarya</taxon>
        <taxon>Ascomycota</taxon>
        <taxon>Pezizomycotina</taxon>
        <taxon>Sordariomycetes</taxon>
        <taxon>Xylariomycetidae</taxon>
        <taxon>Amphisphaeriales</taxon>
        <taxon>Apiosporaceae</taxon>
        <taxon>Apiospora</taxon>
    </lineage>
</organism>
<proteinExistence type="predicted"/>
<gene>
    <name evidence="2" type="ORF">PG986_005760</name>
</gene>
<reference evidence="2 3" key="1">
    <citation type="submission" date="2023-01" db="EMBL/GenBank/DDBJ databases">
        <title>Analysis of 21 Apiospora genomes using comparative genomics revels a genus with tremendous synthesis potential of carbohydrate active enzymes and secondary metabolites.</title>
        <authorList>
            <person name="Sorensen T."/>
        </authorList>
    </citation>
    <scope>NUCLEOTIDE SEQUENCE [LARGE SCALE GENOMIC DNA]</scope>
    <source>
        <strain evidence="2 3">CBS 24483</strain>
    </source>
</reference>
<dbReference type="SUPFAM" id="SSF53474">
    <property type="entry name" value="alpha/beta-Hydrolases"/>
    <property type="match status" value="1"/>
</dbReference>
<accession>A0ABR1QII0</accession>
<dbReference type="InterPro" id="IPR029058">
    <property type="entry name" value="AB_hydrolase_fold"/>
</dbReference>
<feature type="domain" description="Carboxylesterase type B" evidence="1">
    <location>
        <begin position="3"/>
        <end position="82"/>
    </location>
</feature>
<keyword evidence="3" id="KW-1185">Reference proteome</keyword>
<name>A0ABR1QII0_9PEZI</name>